<evidence type="ECO:0000256" key="1">
    <source>
        <dbReference type="SAM" id="Phobius"/>
    </source>
</evidence>
<keyword evidence="3" id="KW-1185">Reference proteome</keyword>
<protein>
    <submittedName>
        <fullName evidence="2">Uncharacterized protein</fullName>
    </submittedName>
</protein>
<keyword evidence="1" id="KW-0812">Transmembrane</keyword>
<dbReference type="EMBL" id="JXYA01000013">
    <property type="protein sequence ID" value="KJZ10757.1"/>
    <property type="molecule type" value="Genomic_DNA"/>
</dbReference>
<dbReference type="AlphaFoldDB" id="A0A0F4QVX0"/>
<comment type="caution">
    <text evidence="2">The sequence shown here is derived from an EMBL/GenBank/DDBJ whole genome shotgun (WGS) entry which is preliminary data.</text>
</comment>
<proteinExistence type="predicted"/>
<dbReference type="PATRIC" id="fig|43658.5.peg.1453"/>
<keyword evidence="1" id="KW-1133">Transmembrane helix</keyword>
<feature type="transmembrane region" description="Helical" evidence="1">
    <location>
        <begin position="56"/>
        <end position="74"/>
    </location>
</feature>
<dbReference type="Proteomes" id="UP000033452">
    <property type="component" value="Unassembled WGS sequence"/>
</dbReference>
<sequence length="88" mass="9847">MATCVELQHGQLTPTAQSIEDCSGFVLLEPTEYQQFLLGSSLFDPSVIDQATAQQLFMAGFSLVLICYLVSWGYGTVINWFRPEHDQN</sequence>
<gene>
    <name evidence="2" type="ORF">TW77_06895</name>
</gene>
<evidence type="ECO:0000313" key="2">
    <source>
        <dbReference type="EMBL" id="KJZ10757.1"/>
    </source>
</evidence>
<name>A0A0F4QVX0_9GAMM</name>
<organism evidence="2 3">
    <name type="scientific">Pseudoalteromonas rubra</name>
    <dbReference type="NCBI Taxonomy" id="43658"/>
    <lineage>
        <taxon>Bacteria</taxon>
        <taxon>Pseudomonadati</taxon>
        <taxon>Pseudomonadota</taxon>
        <taxon>Gammaproteobacteria</taxon>
        <taxon>Alteromonadales</taxon>
        <taxon>Pseudoalteromonadaceae</taxon>
        <taxon>Pseudoalteromonas</taxon>
    </lineage>
</organism>
<keyword evidence="1" id="KW-0472">Membrane</keyword>
<accession>A0A0F4QVX0</accession>
<evidence type="ECO:0000313" key="3">
    <source>
        <dbReference type="Proteomes" id="UP000033452"/>
    </source>
</evidence>
<reference evidence="2 3" key="1">
    <citation type="journal article" date="2015" name="BMC Genomics">
        <title>Genome mining reveals unlocked bioactive potential of marine Gram-negative bacteria.</title>
        <authorList>
            <person name="Machado H."/>
            <person name="Sonnenschein E.C."/>
            <person name="Melchiorsen J."/>
            <person name="Gram L."/>
        </authorList>
    </citation>
    <scope>NUCLEOTIDE SEQUENCE [LARGE SCALE GENOMIC DNA]</scope>
    <source>
        <strain evidence="2 3">S2471</strain>
    </source>
</reference>